<dbReference type="AlphaFoldDB" id="S8AJI2"/>
<evidence type="ECO:0000256" key="6">
    <source>
        <dbReference type="ARBA" id="ARBA00022989"/>
    </source>
</evidence>
<dbReference type="InterPro" id="IPR051653">
    <property type="entry name" value="E3_ligase_sorting_rcpt"/>
</dbReference>
<keyword evidence="12" id="KW-1185">Reference proteome</keyword>
<name>S8AJI2_PENO1</name>
<dbReference type="OrthoDB" id="8062037at2759"/>
<feature type="domain" description="RING-type" evidence="10">
    <location>
        <begin position="40"/>
        <end position="82"/>
    </location>
</feature>
<organism evidence="11 12">
    <name type="scientific">Penicillium oxalicum (strain 114-2 / CGMCC 5302)</name>
    <name type="common">Penicillium decumbens</name>
    <dbReference type="NCBI Taxonomy" id="933388"/>
    <lineage>
        <taxon>Eukaryota</taxon>
        <taxon>Fungi</taxon>
        <taxon>Dikarya</taxon>
        <taxon>Ascomycota</taxon>
        <taxon>Pezizomycotina</taxon>
        <taxon>Eurotiomycetes</taxon>
        <taxon>Eurotiomycetidae</taxon>
        <taxon>Eurotiales</taxon>
        <taxon>Aspergillaceae</taxon>
        <taxon>Penicillium</taxon>
    </lineage>
</organism>
<evidence type="ECO:0000313" key="12">
    <source>
        <dbReference type="Proteomes" id="UP000019376"/>
    </source>
</evidence>
<evidence type="ECO:0000256" key="9">
    <source>
        <dbReference type="SAM" id="MobiDB-lite"/>
    </source>
</evidence>
<dbReference type="PROSITE" id="PS50089">
    <property type="entry name" value="ZF_RING_2"/>
    <property type="match status" value="1"/>
</dbReference>
<keyword evidence="6" id="KW-1133">Transmembrane helix</keyword>
<sequence>MQKTEVTHGPLSAKDMKNLHMPCYLGCEYLNIDVILPQTCDLCLEDMDAFSMFRRLPCSHIFHGPCVDLWLTTRDASCPLCRRTFYHLRGTKSSRKPPKHSSRAGQNNSNGPVFEKGFLPRWMRRRLLAG</sequence>
<dbReference type="Pfam" id="PF13639">
    <property type="entry name" value="zf-RING_2"/>
    <property type="match status" value="1"/>
</dbReference>
<feature type="region of interest" description="Disordered" evidence="9">
    <location>
        <begin position="91"/>
        <end position="115"/>
    </location>
</feature>
<keyword evidence="5" id="KW-0862">Zinc</keyword>
<protein>
    <recommendedName>
        <fullName evidence="10">RING-type domain-containing protein</fullName>
    </recommendedName>
</protein>
<dbReference type="SMART" id="SM00184">
    <property type="entry name" value="RING"/>
    <property type="match status" value="1"/>
</dbReference>
<dbReference type="eggNOG" id="KOG0800">
    <property type="taxonomic scope" value="Eukaryota"/>
</dbReference>
<keyword evidence="7" id="KW-0472">Membrane</keyword>
<evidence type="ECO:0000256" key="3">
    <source>
        <dbReference type="ARBA" id="ARBA00022723"/>
    </source>
</evidence>
<accession>S8AJI2</accession>
<keyword evidence="2" id="KW-0812">Transmembrane</keyword>
<reference evidence="11 12" key="1">
    <citation type="journal article" date="2013" name="PLoS ONE">
        <title>Genomic and secretomic analyses reveal unique features of the lignocellulolytic enzyme system of Penicillium decumbens.</title>
        <authorList>
            <person name="Liu G."/>
            <person name="Zhang L."/>
            <person name="Wei X."/>
            <person name="Zou G."/>
            <person name="Qin Y."/>
            <person name="Ma L."/>
            <person name="Li J."/>
            <person name="Zheng H."/>
            <person name="Wang S."/>
            <person name="Wang C."/>
            <person name="Xun L."/>
            <person name="Zhao G.-P."/>
            <person name="Zhou Z."/>
            <person name="Qu Y."/>
        </authorList>
    </citation>
    <scope>NUCLEOTIDE SEQUENCE [LARGE SCALE GENOMIC DNA]</scope>
    <source>
        <strain evidence="12">114-2 / CGMCC 5302</strain>
    </source>
</reference>
<evidence type="ECO:0000256" key="8">
    <source>
        <dbReference type="PROSITE-ProRule" id="PRU00175"/>
    </source>
</evidence>
<dbReference type="SUPFAM" id="SSF57850">
    <property type="entry name" value="RING/U-box"/>
    <property type="match status" value="1"/>
</dbReference>
<proteinExistence type="predicted"/>
<comment type="subcellular location">
    <subcellularLocation>
        <location evidence="1">Membrane</location>
        <topology evidence="1">Single-pass membrane protein</topology>
    </subcellularLocation>
</comment>
<evidence type="ECO:0000313" key="11">
    <source>
        <dbReference type="EMBL" id="EPS25933.1"/>
    </source>
</evidence>
<keyword evidence="3" id="KW-0479">Metal-binding</keyword>
<evidence type="ECO:0000256" key="1">
    <source>
        <dbReference type="ARBA" id="ARBA00004167"/>
    </source>
</evidence>
<keyword evidence="4 8" id="KW-0863">Zinc-finger</keyword>
<dbReference type="PhylomeDB" id="S8AJI2"/>
<dbReference type="GO" id="GO:0016020">
    <property type="term" value="C:membrane"/>
    <property type="evidence" value="ECO:0007669"/>
    <property type="project" value="UniProtKB-SubCell"/>
</dbReference>
<evidence type="ECO:0000256" key="2">
    <source>
        <dbReference type="ARBA" id="ARBA00022692"/>
    </source>
</evidence>
<dbReference type="EMBL" id="KB644408">
    <property type="protein sequence ID" value="EPS25933.1"/>
    <property type="molecule type" value="Genomic_DNA"/>
</dbReference>
<evidence type="ECO:0000256" key="5">
    <source>
        <dbReference type="ARBA" id="ARBA00022833"/>
    </source>
</evidence>
<feature type="compositionally biased region" description="Basic residues" evidence="9">
    <location>
        <begin position="91"/>
        <end position="102"/>
    </location>
</feature>
<dbReference type="InterPro" id="IPR001841">
    <property type="entry name" value="Znf_RING"/>
</dbReference>
<evidence type="ECO:0000259" key="10">
    <source>
        <dbReference type="PROSITE" id="PS50089"/>
    </source>
</evidence>
<evidence type="ECO:0000256" key="7">
    <source>
        <dbReference type="ARBA" id="ARBA00023136"/>
    </source>
</evidence>
<dbReference type="STRING" id="933388.S8AJI2"/>
<dbReference type="GO" id="GO:0008270">
    <property type="term" value="F:zinc ion binding"/>
    <property type="evidence" value="ECO:0007669"/>
    <property type="project" value="UniProtKB-KW"/>
</dbReference>
<evidence type="ECO:0000256" key="4">
    <source>
        <dbReference type="ARBA" id="ARBA00022771"/>
    </source>
</evidence>
<dbReference type="Proteomes" id="UP000019376">
    <property type="component" value="Unassembled WGS sequence"/>
</dbReference>
<dbReference type="HOGENOM" id="CLU_1938872_0_0_1"/>
<dbReference type="PANTHER" id="PTHR47168">
    <property type="entry name" value="RING ZINC FINGER DOMAIN SUPERFAMILY PROTEIN-RELATED"/>
    <property type="match status" value="1"/>
</dbReference>
<gene>
    <name evidence="11" type="ORF">PDE_00869</name>
</gene>
<dbReference type="Gene3D" id="3.30.40.10">
    <property type="entry name" value="Zinc/RING finger domain, C3HC4 (zinc finger)"/>
    <property type="match status" value="1"/>
</dbReference>
<dbReference type="InterPro" id="IPR013083">
    <property type="entry name" value="Znf_RING/FYVE/PHD"/>
</dbReference>
<dbReference type="PANTHER" id="PTHR47168:SF1">
    <property type="entry name" value="OS02G0798600 PROTEIN"/>
    <property type="match status" value="1"/>
</dbReference>